<protein>
    <submittedName>
        <fullName evidence="2">Uncharacterized protein</fullName>
    </submittedName>
</protein>
<feature type="coiled-coil region" evidence="1">
    <location>
        <begin position="80"/>
        <end position="139"/>
    </location>
</feature>
<evidence type="ECO:0000313" key="2">
    <source>
        <dbReference type="EMBL" id="SPD31959.1"/>
    </source>
</evidence>
<organism evidence="2">
    <name type="scientific">Fagus sylvatica</name>
    <name type="common">Beechnut</name>
    <dbReference type="NCBI Taxonomy" id="28930"/>
    <lineage>
        <taxon>Eukaryota</taxon>
        <taxon>Viridiplantae</taxon>
        <taxon>Streptophyta</taxon>
        <taxon>Embryophyta</taxon>
        <taxon>Tracheophyta</taxon>
        <taxon>Spermatophyta</taxon>
        <taxon>Magnoliopsida</taxon>
        <taxon>eudicotyledons</taxon>
        <taxon>Gunneridae</taxon>
        <taxon>Pentapetalae</taxon>
        <taxon>rosids</taxon>
        <taxon>fabids</taxon>
        <taxon>Fagales</taxon>
        <taxon>Fagaceae</taxon>
        <taxon>Fagus</taxon>
    </lineage>
</organism>
<evidence type="ECO:0000256" key="1">
    <source>
        <dbReference type="SAM" id="Coils"/>
    </source>
</evidence>
<keyword evidence="1" id="KW-0175">Coiled coil</keyword>
<name>A0A2N9J680_FAGSY</name>
<reference evidence="2" key="1">
    <citation type="submission" date="2018-02" db="EMBL/GenBank/DDBJ databases">
        <authorList>
            <person name="Cohen D.B."/>
            <person name="Kent A.D."/>
        </authorList>
    </citation>
    <scope>NUCLEOTIDE SEQUENCE</scope>
</reference>
<proteinExistence type="predicted"/>
<accession>A0A2N9J680</accession>
<dbReference type="AlphaFoldDB" id="A0A2N9J680"/>
<gene>
    <name evidence="2" type="ORF">FSB_LOCUS59841</name>
</gene>
<dbReference type="EMBL" id="OIVN01006382">
    <property type="protein sequence ID" value="SPD31959.1"/>
    <property type="molecule type" value="Genomic_DNA"/>
</dbReference>
<sequence>MVIDSVMLSGTIATAVAVGLLTLEDGRVLAGRTDPQTINDSIALTIQCVAFVSNTGRRLHVRNHEVRALCSQVIILQWLLKNNNKKLGELKQENKGLKNLMDSYANDLVARSTEQGKITAEFQKQYERLLVEVKELASRPIPYKNVVASFSNKIMFVNQITLLIPSSL</sequence>